<protein>
    <submittedName>
        <fullName evidence="2">Uncharacterized protein</fullName>
    </submittedName>
</protein>
<sequence>MQPANDGFRITRDQMILSNTGAARQPVRSMDVLELTEHTEMPASQPPRHHRARMFGRADEAAGSSG</sequence>
<organism evidence="2 3">
    <name type="scientific">Tropicimonas aquimaris</name>
    <dbReference type="NCBI Taxonomy" id="914152"/>
    <lineage>
        <taxon>Bacteria</taxon>
        <taxon>Pseudomonadati</taxon>
        <taxon>Pseudomonadota</taxon>
        <taxon>Alphaproteobacteria</taxon>
        <taxon>Rhodobacterales</taxon>
        <taxon>Roseobacteraceae</taxon>
        <taxon>Tropicimonas</taxon>
    </lineage>
</organism>
<proteinExistence type="predicted"/>
<comment type="caution">
    <text evidence="2">The sequence shown here is derived from an EMBL/GenBank/DDBJ whole genome shotgun (WGS) entry which is preliminary data.</text>
</comment>
<evidence type="ECO:0000313" key="3">
    <source>
        <dbReference type="Proteomes" id="UP001597108"/>
    </source>
</evidence>
<accession>A0ABW3ILI6</accession>
<evidence type="ECO:0000256" key="1">
    <source>
        <dbReference type="SAM" id="MobiDB-lite"/>
    </source>
</evidence>
<feature type="region of interest" description="Disordered" evidence="1">
    <location>
        <begin position="1"/>
        <end position="23"/>
    </location>
</feature>
<gene>
    <name evidence="2" type="ORF">ACFQ2S_03230</name>
</gene>
<dbReference type="EMBL" id="JBHTJT010000006">
    <property type="protein sequence ID" value="MFD0978655.1"/>
    <property type="molecule type" value="Genomic_DNA"/>
</dbReference>
<name>A0ABW3ILI6_9RHOB</name>
<feature type="region of interest" description="Disordered" evidence="1">
    <location>
        <begin position="38"/>
        <end position="66"/>
    </location>
</feature>
<evidence type="ECO:0000313" key="2">
    <source>
        <dbReference type="EMBL" id="MFD0978655.1"/>
    </source>
</evidence>
<reference evidence="3" key="1">
    <citation type="journal article" date="2019" name="Int. J. Syst. Evol. Microbiol.">
        <title>The Global Catalogue of Microorganisms (GCM) 10K type strain sequencing project: providing services to taxonomists for standard genome sequencing and annotation.</title>
        <authorList>
            <consortium name="The Broad Institute Genomics Platform"/>
            <consortium name="The Broad Institute Genome Sequencing Center for Infectious Disease"/>
            <person name="Wu L."/>
            <person name="Ma J."/>
        </authorList>
    </citation>
    <scope>NUCLEOTIDE SEQUENCE [LARGE SCALE GENOMIC DNA]</scope>
    <source>
        <strain evidence="3">CCUG 60524</strain>
    </source>
</reference>
<dbReference type="Proteomes" id="UP001597108">
    <property type="component" value="Unassembled WGS sequence"/>
</dbReference>
<dbReference type="RefSeq" id="WP_386072660.1">
    <property type="nucleotide sequence ID" value="NZ_JBHTJT010000006.1"/>
</dbReference>
<keyword evidence="3" id="KW-1185">Reference proteome</keyword>